<evidence type="ECO:0000313" key="3">
    <source>
        <dbReference type="Proteomes" id="UP000006906"/>
    </source>
</evidence>
<keyword evidence="3" id="KW-1185">Reference proteome</keyword>
<feature type="compositionally biased region" description="Gly residues" evidence="1">
    <location>
        <begin position="103"/>
        <end position="140"/>
    </location>
</feature>
<feature type="region of interest" description="Disordered" evidence="1">
    <location>
        <begin position="103"/>
        <end position="152"/>
    </location>
</feature>
<reference evidence="2 3" key="1">
    <citation type="journal article" date="2007" name="Science">
        <title>The Chlamydomonas genome reveals the evolution of key animal and plant functions.</title>
        <authorList>
            <person name="Merchant S.S."/>
            <person name="Prochnik S.E."/>
            <person name="Vallon O."/>
            <person name="Harris E.H."/>
            <person name="Karpowicz S.J."/>
            <person name="Witman G.B."/>
            <person name="Terry A."/>
            <person name="Salamov A."/>
            <person name="Fritz-Laylin L.K."/>
            <person name="Marechal-Drouard L."/>
            <person name="Marshall W.F."/>
            <person name="Qu L.H."/>
            <person name="Nelson D.R."/>
            <person name="Sanderfoot A.A."/>
            <person name="Spalding M.H."/>
            <person name="Kapitonov V.V."/>
            <person name="Ren Q."/>
            <person name="Ferris P."/>
            <person name="Lindquist E."/>
            <person name="Shapiro H."/>
            <person name="Lucas S.M."/>
            <person name="Grimwood J."/>
            <person name="Schmutz J."/>
            <person name="Cardol P."/>
            <person name="Cerutti H."/>
            <person name="Chanfreau G."/>
            <person name="Chen C.L."/>
            <person name="Cognat V."/>
            <person name="Croft M.T."/>
            <person name="Dent R."/>
            <person name="Dutcher S."/>
            <person name="Fernandez E."/>
            <person name="Fukuzawa H."/>
            <person name="Gonzalez-Ballester D."/>
            <person name="Gonzalez-Halphen D."/>
            <person name="Hallmann A."/>
            <person name="Hanikenne M."/>
            <person name="Hippler M."/>
            <person name="Inwood W."/>
            <person name="Jabbari K."/>
            <person name="Kalanon M."/>
            <person name="Kuras R."/>
            <person name="Lefebvre P.A."/>
            <person name="Lemaire S.D."/>
            <person name="Lobanov A.V."/>
            <person name="Lohr M."/>
            <person name="Manuell A."/>
            <person name="Meier I."/>
            <person name="Mets L."/>
            <person name="Mittag M."/>
            <person name="Mittelmeier T."/>
            <person name="Moroney J.V."/>
            <person name="Moseley J."/>
            <person name="Napoli C."/>
            <person name="Nedelcu A.M."/>
            <person name="Niyogi K."/>
            <person name="Novoselov S.V."/>
            <person name="Paulsen I.T."/>
            <person name="Pazour G."/>
            <person name="Purton S."/>
            <person name="Ral J.P."/>
            <person name="Riano-Pachon D.M."/>
            <person name="Riekhof W."/>
            <person name="Rymarquis L."/>
            <person name="Schroda M."/>
            <person name="Stern D."/>
            <person name="Umen J."/>
            <person name="Willows R."/>
            <person name="Wilson N."/>
            <person name="Zimmer S.L."/>
            <person name="Allmer J."/>
            <person name="Balk J."/>
            <person name="Bisova K."/>
            <person name="Chen C.J."/>
            <person name="Elias M."/>
            <person name="Gendler K."/>
            <person name="Hauser C."/>
            <person name="Lamb M.R."/>
            <person name="Ledford H."/>
            <person name="Long J.C."/>
            <person name="Minagawa J."/>
            <person name="Page M.D."/>
            <person name="Pan J."/>
            <person name="Pootakham W."/>
            <person name="Roje S."/>
            <person name="Rose A."/>
            <person name="Stahlberg E."/>
            <person name="Terauchi A.M."/>
            <person name="Yang P."/>
            <person name="Ball S."/>
            <person name="Bowler C."/>
            <person name="Dieckmann C.L."/>
            <person name="Gladyshev V.N."/>
            <person name="Green P."/>
            <person name="Jorgensen R."/>
            <person name="Mayfield S."/>
            <person name="Mueller-Roeber B."/>
            <person name="Rajamani S."/>
            <person name="Sayre R.T."/>
            <person name="Brokstein P."/>
            <person name="Dubchak I."/>
            <person name="Goodstein D."/>
            <person name="Hornick L."/>
            <person name="Huang Y.W."/>
            <person name="Jhaveri J."/>
            <person name="Luo Y."/>
            <person name="Martinez D."/>
            <person name="Ngau W.C."/>
            <person name="Otillar B."/>
            <person name="Poliakov A."/>
            <person name="Porter A."/>
            <person name="Szajkowski L."/>
            <person name="Werner G."/>
            <person name="Zhou K."/>
            <person name="Grigoriev I.V."/>
            <person name="Rokhsar D.S."/>
            <person name="Grossman A.R."/>
        </authorList>
    </citation>
    <scope>NUCLEOTIDE SEQUENCE [LARGE SCALE GENOMIC DNA]</scope>
    <source>
        <strain evidence="3">CC-503</strain>
    </source>
</reference>
<evidence type="ECO:0000256" key="1">
    <source>
        <dbReference type="SAM" id="MobiDB-lite"/>
    </source>
</evidence>
<sequence>MRLRSCLTSSKYNYFSGVAAAVPAVLAELREEVLASFRLNSRLLGLMQRLAVWTHSCEISVAAAVQDGLRTGGGGAGEEAAEGGVLGGASVLRGMGLGLSGPEGAGGAGGGAGGGGGGAGGGRRGGGGSSGGGARPGAGGIRTSMSLADWED</sequence>
<dbReference type="EMBL" id="CM008972">
    <property type="protein sequence ID" value="PNW76790.1"/>
    <property type="molecule type" value="Genomic_DNA"/>
</dbReference>
<evidence type="ECO:0000313" key="2">
    <source>
        <dbReference type="EMBL" id="PNW76790.1"/>
    </source>
</evidence>
<dbReference type="Proteomes" id="UP000006906">
    <property type="component" value="Chromosome 11"/>
</dbReference>
<gene>
    <name evidence="2" type="ORF">CHLRE_11g476300v5</name>
</gene>
<dbReference type="AlphaFoldDB" id="A0A2K3D8C8"/>
<dbReference type="RefSeq" id="XP_042919636.1">
    <property type="nucleotide sequence ID" value="XM_043067631.1"/>
</dbReference>
<name>A0A2K3D8C8_CHLRE</name>
<dbReference type="OrthoDB" id="548707at2759"/>
<dbReference type="KEGG" id="cre:CHLRE_11g476300v5"/>
<dbReference type="InParanoid" id="A0A2K3D8C8"/>
<organism evidence="2 3">
    <name type="scientific">Chlamydomonas reinhardtii</name>
    <name type="common">Chlamydomonas smithii</name>
    <dbReference type="NCBI Taxonomy" id="3055"/>
    <lineage>
        <taxon>Eukaryota</taxon>
        <taxon>Viridiplantae</taxon>
        <taxon>Chlorophyta</taxon>
        <taxon>core chlorophytes</taxon>
        <taxon>Chlorophyceae</taxon>
        <taxon>CS clade</taxon>
        <taxon>Chlamydomonadales</taxon>
        <taxon>Chlamydomonadaceae</taxon>
        <taxon>Chlamydomonas</taxon>
    </lineage>
</organism>
<dbReference type="GeneID" id="66055318"/>
<accession>A0A2K3D8C8</accession>
<dbReference type="Gramene" id="PNW76790">
    <property type="protein sequence ID" value="PNW76790"/>
    <property type="gene ID" value="CHLRE_11g476300v5"/>
</dbReference>
<proteinExistence type="predicted"/>
<protein>
    <submittedName>
        <fullName evidence="2">Uncharacterized protein</fullName>
    </submittedName>
</protein>